<dbReference type="Proteomes" id="UP001200741">
    <property type="component" value="Unassembled WGS sequence"/>
</dbReference>
<gene>
    <name evidence="2" type="ORF">LXT13_14285</name>
</gene>
<keyword evidence="1" id="KW-1133">Transmembrane helix</keyword>
<feature type="transmembrane region" description="Helical" evidence="1">
    <location>
        <begin position="367"/>
        <end position="383"/>
    </location>
</feature>
<dbReference type="EMBL" id="JAJTWU010000005">
    <property type="protein sequence ID" value="MCE4555572.1"/>
    <property type="molecule type" value="Genomic_DNA"/>
</dbReference>
<feature type="transmembrane region" description="Helical" evidence="1">
    <location>
        <begin position="443"/>
        <end position="462"/>
    </location>
</feature>
<feature type="transmembrane region" description="Helical" evidence="1">
    <location>
        <begin position="418"/>
        <end position="437"/>
    </location>
</feature>
<feature type="transmembrane region" description="Helical" evidence="1">
    <location>
        <begin position="278"/>
        <end position="299"/>
    </location>
</feature>
<keyword evidence="1" id="KW-0472">Membrane</keyword>
<keyword evidence="3" id="KW-1185">Reference proteome</keyword>
<name>A0ABS8XS83_9BURK</name>
<keyword evidence="1" id="KW-0812">Transmembrane</keyword>
<sequence length="480" mass="52740">MTATQFSQVVLASWRQRDRSAPWGRLVLALLLVGSLVITGVFAPLAIAWRIWLGIAVFTLHCTWWVVGLNLSEQNHPHAARCVPGHLRALRQAALLAWVLHAGATTSLVVLILPGHGHWELALLVNSAIATFLLWSARLWWLWLLLIFQSPLIGALSQRLAPLGAQLSAAWLAQPQTLLALALLLQAGLVTLMFDDGGPRHRERYARQTQRRAVMRMMADGRQPNLAAWGGRIEWLFRPFERMLSAWRQRLLAQAGPHNVMARADIVLRGPQHWLNQALTFGTMAAVMALIFAAVCRIYELDMAKVWRTGGTSIGLWLVCMGLNPAFMLPNALWQSRREQALLRLLPGMPQGAALNRAVAGRQLRDCFVTWLVTLVVLCVVSVNGYSPALPYLALGALPVAVLSLTRRPALMRAPTPGTTVLPVFAYLGLGGLLYLAVDRVGVPRALVITVVPIVSAGLLAWRWRVVQNAPAALPAGRLA</sequence>
<comment type="caution">
    <text evidence="2">The sequence shown here is derived from an EMBL/GenBank/DDBJ whole genome shotgun (WGS) entry which is preliminary data.</text>
</comment>
<feature type="transmembrane region" description="Helical" evidence="1">
    <location>
        <begin position="140"/>
        <end position="157"/>
    </location>
</feature>
<feature type="transmembrane region" description="Helical" evidence="1">
    <location>
        <begin position="93"/>
        <end position="113"/>
    </location>
</feature>
<evidence type="ECO:0000256" key="1">
    <source>
        <dbReference type="SAM" id="Phobius"/>
    </source>
</evidence>
<proteinExistence type="predicted"/>
<accession>A0ABS8XS83</accession>
<dbReference type="RefSeq" id="WP_233372587.1">
    <property type="nucleotide sequence ID" value="NZ_JAJTWU010000005.1"/>
</dbReference>
<protein>
    <submittedName>
        <fullName evidence="2">Uncharacterized protein</fullName>
    </submittedName>
</protein>
<feature type="transmembrane region" description="Helical" evidence="1">
    <location>
        <begin position="177"/>
        <end position="194"/>
    </location>
</feature>
<feature type="transmembrane region" description="Helical" evidence="1">
    <location>
        <begin position="119"/>
        <end position="135"/>
    </location>
</feature>
<reference evidence="2 3" key="1">
    <citation type="submission" date="2021-12" db="EMBL/GenBank/DDBJ databases">
        <title>Genome seq of P8.</title>
        <authorList>
            <person name="Seo T."/>
        </authorList>
    </citation>
    <scope>NUCLEOTIDE SEQUENCE [LARGE SCALE GENOMIC DNA]</scope>
    <source>
        <strain evidence="2 3">P8</strain>
    </source>
</reference>
<organism evidence="2 3">
    <name type="scientific">Pelomonas cellulosilytica</name>
    <dbReference type="NCBI Taxonomy" id="2906762"/>
    <lineage>
        <taxon>Bacteria</taxon>
        <taxon>Pseudomonadati</taxon>
        <taxon>Pseudomonadota</taxon>
        <taxon>Betaproteobacteria</taxon>
        <taxon>Burkholderiales</taxon>
        <taxon>Sphaerotilaceae</taxon>
        <taxon>Roseateles</taxon>
    </lineage>
</organism>
<feature type="transmembrane region" description="Helical" evidence="1">
    <location>
        <begin position="51"/>
        <end position="72"/>
    </location>
</feature>
<feature type="transmembrane region" description="Helical" evidence="1">
    <location>
        <begin position="23"/>
        <end position="45"/>
    </location>
</feature>
<feature type="transmembrane region" description="Helical" evidence="1">
    <location>
        <begin position="314"/>
        <end position="334"/>
    </location>
</feature>
<evidence type="ECO:0000313" key="2">
    <source>
        <dbReference type="EMBL" id="MCE4555572.1"/>
    </source>
</evidence>
<evidence type="ECO:0000313" key="3">
    <source>
        <dbReference type="Proteomes" id="UP001200741"/>
    </source>
</evidence>